<protein>
    <submittedName>
        <fullName evidence="4">Alpha/beta fold hydrolase</fullName>
    </submittedName>
</protein>
<name>A0ABT4IBS6_9ACTO</name>
<dbReference type="Gene3D" id="3.40.50.1820">
    <property type="entry name" value="alpha/beta hydrolase"/>
    <property type="match status" value="1"/>
</dbReference>
<gene>
    <name evidence="4" type="ORF">OHJ16_14235</name>
</gene>
<dbReference type="EMBL" id="JAPTMY010000042">
    <property type="protein sequence ID" value="MCZ0859198.1"/>
    <property type="molecule type" value="Genomic_DNA"/>
</dbReference>
<accession>A0ABT4IBS6</accession>
<sequence length="262" mass="28750">MTGASARSHGWLRCREPRPGARAQLVCFPHAGGSAGGYLRWSSGLPDDVEVHAAQYPGREDRFNEPPRSHMSELVDPLIEALCPRPGARLALFGHSLGGTICYEVAAGLQARGCPPDLAVISGQKPPSLHRPGDLHRRSDQALLADLRRLNPRNADAFDQLELMSLLLPMIRADYRAIETYHPRARPPLSCPLLIMVGESDPELSAADAEAWSDYTSAHIEVKRFAGDHFYLESNREAVLTHLGRALARIPSAGRSRTHDSF</sequence>
<feature type="domain" description="Thioesterase TesA-like" evidence="3">
    <location>
        <begin position="26"/>
        <end position="243"/>
    </location>
</feature>
<dbReference type="PANTHER" id="PTHR11487:SF0">
    <property type="entry name" value="S-ACYL FATTY ACID SYNTHASE THIOESTERASE, MEDIUM CHAIN"/>
    <property type="match status" value="1"/>
</dbReference>
<evidence type="ECO:0000259" key="3">
    <source>
        <dbReference type="SMART" id="SM00824"/>
    </source>
</evidence>
<dbReference type="PANTHER" id="PTHR11487">
    <property type="entry name" value="THIOESTERASE"/>
    <property type="match status" value="1"/>
</dbReference>
<evidence type="ECO:0000313" key="4">
    <source>
        <dbReference type="EMBL" id="MCZ0859198.1"/>
    </source>
</evidence>
<dbReference type="InterPro" id="IPR029058">
    <property type="entry name" value="AB_hydrolase_fold"/>
</dbReference>
<dbReference type="InterPro" id="IPR020802">
    <property type="entry name" value="TesA-like"/>
</dbReference>
<comment type="similarity">
    <text evidence="1">Belongs to the thioesterase family.</text>
</comment>
<dbReference type="SMART" id="SM00824">
    <property type="entry name" value="PKS_TE"/>
    <property type="match status" value="1"/>
</dbReference>
<keyword evidence="2 4" id="KW-0378">Hydrolase</keyword>
<evidence type="ECO:0000256" key="1">
    <source>
        <dbReference type="ARBA" id="ARBA00007169"/>
    </source>
</evidence>
<evidence type="ECO:0000313" key="5">
    <source>
        <dbReference type="Proteomes" id="UP001072034"/>
    </source>
</evidence>
<dbReference type="SUPFAM" id="SSF53474">
    <property type="entry name" value="alpha/beta-Hydrolases"/>
    <property type="match status" value="1"/>
</dbReference>
<keyword evidence="5" id="KW-1185">Reference proteome</keyword>
<dbReference type="InterPro" id="IPR012223">
    <property type="entry name" value="TEII"/>
</dbReference>
<evidence type="ECO:0000256" key="2">
    <source>
        <dbReference type="ARBA" id="ARBA00022801"/>
    </source>
</evidence>
<dbReference type="InterPro" id="IPR001031">
    <property type="entry name" value="Thioesterase"/>
</dbReference>
<reference evidence="4" key="1">
    <citation type="submission" date="2022-10" db="EMBL/GenBank/DDBJ databases">
        <title>Genome sequence of Actinomyces israelii ATCC 10048.</title>
        <authorList>
            <person name="Watt R.M."/>
            <person name="Tong W.M."/>
        </authorList>
    </citation>
    <scope>NUCLEOTIDE SEQUENCE</scope>
    <source>
        <strain evidence="4">ATCC 10048</strain>
    </source>
</reference>
<organism evidence="4 5">
    <name type="scientific">Actinomyces israelii</name>
    <dbReference type="NCBI Taxonomy" id="1659"/>
    <lineage>
        <taxon>Bacteria</taxon>
        <taxon>Bacillati</taxon>
        <taxon>Actinomycetota</taxon>
        <taxon>Actinomycetes</taxon>
        <taxon>Actinomycetales</taxon>
        <taxon>Actinomycetaceae</taxon>
        <taxon>Actinomyces</taxon>
    </lineage>
</organism>
<comment type="caution">
    <text evidence="4">The sequence shown here is derived from an EMBL/GenBank/DDBJ whole genome shotgun (WGS) entry which is preliminary data.</text>
</comment>
<dbReference type="Proteomes" id="UP001072034">
    <property type="component" value="Unassembled WGS sequence"/>
</dbReference>
<dbReference type="Pfam" id="PF00975">
    <property type="entry name" value="Thioesterase"/>
    <property type="match status" value="1"/>
</dbReference>
<dbReference type="RefSeq" id="WP_268918465.1">
    <property type="nucleotide sequence ID" value="NZ_JAPTMY010000042.1"/>
</dbReference>
<dbReference type="GO" id="GO:0016787">
    <property type="term" value="F:hydrolase activity"/>
    <property type="evidence" value="ECO:0007669"/>
    <property type="project" value="UniProtKB-KW"/>
</dbReference>
<proteinExistence type="inferred from homology"/>